<dbReference type="AlphaFoldDB" id="A0A8J1TT59"/>
<comment type="similarity">
    <text evidence="2">Belongs to the bile acid:sodium symporter (BASS) (TC 2.A.28) family.</text>
</comment>
<keyword evidence="8" id="KW-1185">Reference proteome</keyword>
<evidence type="ECO:0000256" key="5">
    <source>
        <dbReference type="ARBA" id="ARBA00022989"/>
    </source>
</evidence>
<reference evidence="7" key="1">
    <citation type="submission" date="2022-03" db="EMBL/GenBank/DDBJ databases">
        <authorList>
            <person name="Martin C."/>
        </authorList>
    </citation>
    <scope>NUCLEOTIDE SEQUENCE</scope>
</reference>
<evidence type="ECO:0000256" key="2">
    <source>
        <dbReference type="ARBA" id="ARBA00006528"/>
    </source>
</evidence>
<evidence type="ECO:0000313" key="8">
    <source>
        <dbReference type="Proteomes" id="UP000749559"/>
    </source>
</evidence>
<dbReference type="PANTHER" id="PTHR10361">
    <property type="entry name" value="SODIUM-BILE ACID COTRANSPORTER"/>
    <property type="match status" value="1"/>
</dbReference>
<organism evidence="7 8">
    <name type="scientific">Owenia fusiformis</name>
    <name type="common">Polychaete worm</name>
    <dbReference type="NCBI Taxonomy" id="6347"/>
    <lineage>
        <taxon>Eukaryota</taxon>
        <taxon>Metazoa</taxon>
        <taxon>Spiralia</taxon>
        <taxon>Lophotrochozoa</taxon>
        <taxon>Annelida</taxon>
        <taxon>Polychaeta</taxon>
        <taxon>Sedentaria</taxon>
        <taxon>Canalipalpata</taxon>
        <taxon>Sabellida</taxon>
        <taxon>Oweniida</taxon>
        <taxon>Oweniidae</taxon>
        <taxon>Owenia</taxon>
    </lineage>
</organism>
<name>A0A8J1TT59_OWEFU</name>
<accession>A0A8J1TT59</accession>
<protein>
    <submittedName>
        <fullName evidence="7">Uncharacterized protein</fullName>
    </submittedName>
</protein>
<evidence type="ECO:0000256" key="1">
    <source>
        <dbReference type="ARBA" id="ARBA00004141"/>
    </source>
</evidence>
<keyword evidence="3" id="KW-0812">Transmembrane</keyword>
<evidence type="ECO:0000256" key="4">
    <source>
        <dbReference type="ARBA" id="ARBA00022847"/>
    </source>
</evidence>
<dbReference type="GO" id="GO:0015293">
    <property type="term" value="F:symporter activity"/>
    <property type="evidence" value="ECO:0007669"/>
    <property type="project" value="UniProtKB-KW"/>
</dbReference>
<dbReference type="PANTHER" id="PTHR10361:SF28">
    <property type="entry name" value="P3 PROTEIN-RELATED"/>
    <property type="match status" value="1"/>
</dbReference>
<dbReference type="Proteomes" id="UP000749559">
    <property type="component" value="Unassembled WGS sequence"/>
</dbReference>
<evidence type="ECO:0000313" key="7">
    <source>
        <dbReference type="EMBL" id="CAH1779452.1"/>
    </source>
</evidence>
<dbReference type="OrthoDB" id="203097at2759"/>
<dbReference type="Gene3D" id="1.20.1530.20">
    <property type="match status" value="1"/>
</dbReference>
<dbReference type="InterPro" id="IPR002657">
    <property type="entry name" value="BilAc:Na_symport/Acr3"/>
</dbReference>
<dbReference type="Pfam" id="PF01758">
    <property type="entry name" value="SBF"/>
    <property type="match status" value="1"/>
</dbReference>
<sequence length="509" mass="55574">MGIIYALIGALVVFLACATNGQLCSINFNPALVEDLLASKETVVELNLTCAQPMIAQHNPAQSGIIPAQPLIEKHNGTQSRNSLNETTGYSVMGYGVRPTVVAMTLISEDPNIAKVKEDNVIRLTEAETVNITIQGIRLGRTKLIITSMNKSGPFNMTTPEPYTVLVIRKRGWIDLIFGISLGTIILVQNFGFGCKIELKEIKEILKKPVAPAIGFCCQFLIMPPLSVAMAHLLQLDTVMSIGLLAIGSSAGGGASNVFCYILEADLNLSMTMTFISTIAALGMTPLWMWILGRLYMDDTRVNIPAQNAIISVAAVVVPVVIGVIVNHFKPRVGAIIVKLLRPWVVLFIIVFLALLPVAFRFSFSFVTWRIVLATFLTPLVGFILGAVIALIFKQPLKQIITISLETGMQNMQLSVVMIGISLPQPESDMATTVPIMYMLIGIMPWTVPVTVKITQFLIRYAKKLIYGDKDGDQDNTVAHNKTCDDQEMNGIQTKTTHAEVTETLIGNK</sequence>
<comment type="subcellular location">
    <subcellularLocation>
        <location evidence="1">Membrane</location>
        <topology evidence="1">Multi-pass membrane protein</topology>
    </subcellularLocation>
</comment>
<evidence type="ECO:0000256" key="3">
    <source>
        <dbReference type="ARBA" id="ARBA00022692"/>
    </source>
</evidence>
<gene>
    <name evidence="7" type="ORF">OFUS_LOCUS6259</name>
</gene>
<keyword evidence="4" id="KW-0813">Transport</keyword>
<keyword evidence="5" id="KW-1133">Transmembrane helix</keyword>
<evidence type="ECO:0000256" key="6">
    <source>
        <dbReference type="ARBA" id="ARBA00023136"/>
    </source>
</evidence>
<dbReference type="InterPro" id="IPR004710">
    <property type="entry name" value="Bilac:Na_transpt"/>
</dbReference>
<dbReference type="GO" id="GO:0016020">
    <property type="term" value="C:membrane"/>
    <property type="evidence" value="ECO:0007669"/>
    <property type="project" value="UniProtKB-SubCell"/>
</dbReference>
<comment type="caution">
    <text evidence="7">The sequence shown here is derived from an EMBL/GenBank/DDBJ whole genome shotgun (WGS) entry which is preliminary data.</text>
</comment>
<keyword evidence="4" id="KW-0769">Symport</keyword>
<dbReference type="EMBL" id="CAIIXF020000003">
    <property type="protein sequence ID" value="CAH1779452.1"/>
    <property type="molecule type" value="Genomic_DNA"/>
</dbReference>
<proteinExistence type="inferred from homology"/>
<keyword evidence="6" id="KW-0472">Membrane</keyword>
<dbReference type="InterPro" id="IPR038770">
    <property type="entry name" value="Na+/solute_symporter_sf"/>
</dbReference>